<name>A0AAV4FNR1_9GAST</name>
<comment type="caution">
    <text evidence="1">The sequence shown here is derived from an EMBL/GenBank/DDBJ whole genome shotgun (WGS) entry which is preliminary data.</text>
</comment>
<accession>A0AAV4FNR1</accession>
<evidence type="ECO:0000313" key="1">
    <source>
        <dbReference type="EMBL" id="GFR74938.1"/>
    </source>
</evidence>
<sequence>MSGGQKSSPAKSYGTRRNKCRSTKAANILRPIRIHPSNRKNGTTVIQWKKPLFGLTCSYDHTVVFLTVSQLLCFSVAWLDADRSQYVRSVRD</sequence>
<proteinExistence type="predicted"/>
<keyword evidence="2" id="KW-1185">Reference proteome</keyword>
<dbReference type="AlphaFoldDB" id="A0AAV4FNR1"/>
<dbReference type="EMBL" id="BMAT01007949">
    <property type="protein sequence ID" value="GFR74938.1"/>
    <property type="molecule type" value="Genomic_DNA"/>
</dbReference>
<organism evidence="1 2">
    <name type="scientific">Elysia marginata</name>
    <dbReference type="NCBI Taxonomy" id="1093978"/>
    <lineage>
        <taxon>Eukaryota</taxon>
        <taxon>Metazoa</taxon>
        <taxon>Spiralia</taxon>
        <taxon>Lophotrochozoa</taxon>
        <taxon>Mollusca</taxon>
        <taxon>Gastropoda</taxon>
        <taxon>Heterobranchia</taxon>
        <taxon>Euthyneura</taxon>
        <taxon>Panpulmonata</taxon>
        <taxon>Sacoglossa</taxon>
        <taxon>Placobranchoidea</taxon>
        <taxon>Plakobranchidae</taxon>
        <taxon>Elysia</taxon>
    </lineage>
</organism>
<gene>
    <name evidence="1" type="ORF">ElyMa_003905800</name>
</gene>
<reference evidence="1 2" key="1">
    <citation type="journal article" date="2021" name="Elife">
        <title>Chloroplast acquisition without the gene transfer in kleptoplastic sea slugs, Plakobranchus ocellatus.</title>
        <authorList>
            <person name="Maeda T."/>
            <person name="Takahashi S."/>
            <person name="Yoshida T."/>
            <person name="Shimamura S."/>
            <person name="Takaki Y."/>
            <person name="Nagai Y."/>
            <person name="Toyoda A."/>
            <person name="Suzuki Y."/>
            <person name="Arimoto A."/>
            <person name="Ishii H."/>
            <person name="Satoh N."/>
            <person name="Nishiyama T."/>
            <person name="Hasebe M."/>
            <person name="Maruyama T."/>
            <person name="Minagawa J."/>
            <person name="Obokata J."/>
            <person name="Shigenobu S."/>
        </authorList>
    </citation>
    <scope>NUCLEOTIDE SEQUENCE [LARGE SCALE GENOMIC DNA]</scope>
</reference>
<dbReference type="Proteomes" id="UP000762676">
    <property type="component" value="Unassembled WGS sequence"/>
</dbReference>
<evidence type="ECO:0000313" key="2">
    <source>
        <dbReference type="Proteomes" id="UP000762676"/>
    </source>
</evidence>
<protein>
    <submittedName>
        <fullName evidence="1">Uncharacterized protein</fullName>
    </submittedName>
</protein>